<feature type="domain" description="Glutaredoxin" evidence="1">
    <location>
        <begin position="4"/>
        <end position="68"/>
    </location>
</feature>
<evidence type="ECO:0000259" key="1">
    <source>
        <dbReference type="Pfam" id="PF00462"/>
    </source>
</evidence>
<dbReference type="Pfam" id="PF00462">
    <property type="entry name" value="Glutaredoxin"/>
    <property type="match status" value="1"/>
</dbReference>
<gene>
    <name evidence="2" type="ordered locus">Dret_1406</name>
</gene>
<proteinExistence type="predicted"/>
<dbReference type="Gene3D" id="3.40.30.10">
    <property type="entry name" value="Glutaredoxin"/>
    <property type="match status" value="1"/>
</dbReference>
<dbReference type="InterPro" id="IPR036249">
    <property type="entry name" value="Thioredoxin-like_sf"/>
</dbReference>
<dbReference type="CDD" id="cd02976">
    <property type="entry name" value="NrdH"/>
    <property type="match status" value="1"/>
</dbReference>
<reference evidence="2 3" key="2">
    <citation type="journal article" date="2010" name="Stand. Genomic Sci.">
        <title>Complete genome sequence of Desulfohalobium retbaense type strain (HR(100)).</title>
        <authorList>
            <person name="Spring S."/>
            <person name="Nolan M."/>
            <person name="Lapidus A."/>
            <person name="Glavina Del Rio T."/>
            <person name="Copeland A."/>
            <person name="Tice H."/>
            <person name="Cheng J.F."/>
            <person name="Lucas S."/>
            <person name="Land M."/>
            <person name="Chen F."/>
            <person name="Bruce D."/>
            <person name="Goodwin L."/>
            <person name="Pitluck S."/>
            <person name="Ivanova N."/>
            <person name="Mavromatis K."/>
            <person name="Mikhailova N."/>
            <person name="Pati A."/>
            <person name="Chen A."/>
            <person name="Palaniappan K."/>
            <person name="Hauser L."/>
            <person name="Chang Y.J."/>
            <person name="Jeffries C.D."/>
            <person name="Munk C."/>
            <person name="Kiss H."/>
            <person name="Chain P."/>
            <person name="Han C."/>
            <person name="Brettin T."/>
            <person name="Detter J.C."/>
            <person name="Schuler E."/>
            <person name="Goker M."/>
            <person name="Rohde M."/>
            <person name="Bristow J."/>
            <person name="Eisen J.A."/>
            <person name="Markowitz V."/>
            <person name="Hugenholtz P."/>
            <person name="Kyrpides N.C."/>
            <person name="Klenk H.P."/>
        </authorList>
    </citation>
    <scope>NUCLEOTIDE SEQUENCE [LARGE SCALE GENOMIC DNA]</scope>
    <source>
        <strain evidence="2 3">DSM 5692</strain>
    </source>
</reference>
<dbReference type="eggNOG" id="COG0695">
    <property type="taxonomic scope" value="Bacteria"/>
</dbReference>
<dbReference type="KEGG" id="drt:Dret_1406"/>
<name>C8X2P6_DESRD</name>
<organism evidence="2 3">
    <name type="scientific">Desulfohalobium retbaense (strain ATCC 49708 / DSM 5692 / JCM 16813 / HR100)</name>
    <dbReference type="NCBI Taxonomy" id="485915"/>
    <lineage>
        <taxon>Bacteria</taxon>
        <taxon>Pseudomonadati</taxon>
        <taxon>Thermodesulfobacteriota</taxon>
        <taxon>Desulfovibrionia</taxon>
        <taxon>Desulfovibrionales</taxon>
        <taxon>Desulfohalobiaceae</taxon>
        <taxon>Desulfohalobium</taxon>
    </lineage>
</organism>
<dbReference type="PROSITE" id="PS51354">
    <property type="entry name" value="GLUTAREDOXIN_2"/>
    <property type="match status" value="1"/>
</dbReference>
<dbReference type="STRING" id="485915.Dret_1406"/>
<keyword evidence="3" id="KW-1185">Reference proteome</keyword>
<dbReference type="InterPro" id="IPR002109">
    <property type="entry name" value="Glutaredoxin"/>
</dbReference>
<dbReference type="SUPFAM" id="SSF52833">
    <property type="entry name" value="Thioredoxin-like"/>
    <property type="match status" value="1"/>
</dbReference>
<accession>C8X2P6</accession>
<evidence type="ECO:0000313" key="3">
    <source>
        <dbReference type="Proteomes" id="UP000001052"/>
    </source>
</evidence>
<dbReference type="Proteomes" id="UP000001052">
    <property type="component" value="Chromosome"/>
</dbReference>
<dbReference type="HOGENOM" id="CLU_026126_9_1_7"/>
<dbReference type="OrthoDB" id="9795531at2"/>
<evidence type="ECO:0000313" key="2">
    <source>
        <dbReference type="EMBL" id="ACV68693.1"/>
    </source>
</evidence>
<dbReference type="EMBL" id="CP001734">
    <property type="protein sequence ID" value="ACV68693.1"/>
    <property type="molecule type" value="Genomic_DNA"/>
</dbReference>
<dbReference type="RefSeq" id="WP_015751840.1">
    <property type="nucleotide sequence ID" value="NC_013223.1"/>
</dbReference>
<dbReference type="AlphaFoldDB" id="C8X2P6"/>
<reference evidence="3" key="1">
    <citation type="submission" date="2009-09" db="EMBL/GenBank/DDBJ databases">
        <title>The complete chromosome of Desulfohalobium retbaense DSM 5692.</title>
        <authorList>
            <consortium name="US DOE Joint Genome Institute (JGI-PGF)"/>
            <person name="Lucas S."/>
            <person name="Copeland A."/>
            <person name="Lapidus A."/>
            <person name="Glavina del Rio T."/>
            <person name="Dalin E."/>
            <person name="Tice H."/>
            <person name="Bruce D."/>
            <person name="Goodwin L."/>
            <person name="Pitluck S."/>
            <person name="Kyrpides N."/>
            <person name="Mavromatis K."/>
            <person name="Ivanova N."/>
            <person name="Mikhailova N."/>
            <person name="Munk A.C."/>
            <person name="Brettin T."/>
            <person name="Detter J.C."/>
            <person name="Han C."/>
            <person name="Tapia R."/>
            <person name="Larimer F."/>
            <person name="Land M."/>
            <person name="Hauser L."/>
            <person name="Markowitz V."/>
            <person name="Cheng J.-F."/>
            <person name="Hugenholtz P."/>
            <person name="Woyke T."/>
            <person name="Wu D."/>
            <person name="Spring S."/>
            <person name="Klenk H.-P."/>
            <person name="Eisen J.A."/>
        </authorList>
    </citation>
    <scope>NUCLEOTIDE SEQUENCE [LARGE SCALE GENOMIC DNA]</scope>
    <source>
        <strain evidence="3">DSM 5692</strain>
    </source>
</reference>
<sequence>MADITLYALSTCVHCKHTKEFLDECNVNYDCIYVDRLSGDERNDTIREIKKLNPNLSFPTLVIGDTIIVGYKKEDIEQALENHS</sequence>
<dbReference type="PROSITE" id="PS00195">
    <property type="entry name" value="GLUTAREDOXIN_1"/>
    <property type="match status" value="1"/>
</dbReference>
<dbReference type="InterPro" id="IPR011767">
    <property type="entry name" value="GLR_AS"/>
</dbReference>
<protein>
    <submittedName>
        <fullName evidence="2">Glutaredoxin</fullName>
    </submittedName>
</protein>